<comment type="caution">
    <text evidence="2">The sequence shown here is derived from an EMBL/GenBank/DDBJ whole genome shotgun (WGS) entry which is preliminary data.</text>
</comment>
<protein>
    <submittedName>
        <fullName evidence="2">Uncharacterized protein</fullName>
    </submittedName>
</protein>
<evidence type="ECO:0000313" key="3">
    <source>
        <dbReference type="Proteomes" id="UP000641646"/>
    </source>
</evidence>
<dbReference type="RefSeq" id="WP_190464944.1">
    <property type="nucleotide sequence ID" value="NZ_JACJPW010000031.1"/>
</dbReference>
<name>A0A926ZH12_9CYAN</name>
<sequence>MTPNNPQDNRQDQYLNDPQDNPGTQTTIPTTEEGDTPVDERYRMTGQESGTEVRSGAEPEAAGGNVKVVGAPNQGTDSR</sequence>
<feature type="region of interest" description="Disordered" evidence="1">
    <location>
        <begin position="1"/>
        <end position="79"/>
    </location>
</feature>
<reference evidence="2" key="2">
    <citation type="submission" date="2020-08" db="EMBL/GenBank/DDBJ databases">
        <authorList>
            <person name="Chen M."/>
            <person name="Teng W."/>
            <person name="Zhao L."/>
            <person name="Hu C."/>
            <person name="Zhou Y."/>
            <person name="Han B."/>
            <person name="Song L."/>
            <person name="Shu W."/>
        </authorList>
    </citation>
    <scope>NUCLEOTIDE SEQUENCE</scope>
    <source>
        <strain evidence="2">FACHB-1375</strain>
    </source>
</reference>
<proteinExistence type="predicted"/>
<reference evidence="2" key="1">
    <citation type="journal article" date="2015" name="ISME J.">
        <title>Draft Genome Sequence of Streptomyces incarnatus NRRL8089, which Produces the Nucleoside Antibiotic Sinefungin.</title>
        <authorList>
            <person name="Oshima K."/>
            <person name="Hattori M."/>
            <person name="Shimizu H."/>
            <person name="Fukuda K."/>
            <person name="Nemoto M."/>
            <person name="Inagaki K."/>
            <person name="Tamura T."/>
        </authorList>
    </citation>
    <scope>NUCLEOTIDE SEQUENCE</scope>
    <source>
        <strain evidence="2">FACHB-1375</strain>
    </source>
</reference>
<dbReference type="AlphaFoldDB" id="A0A926ZH12"/>
<keyword evidence="3" id="KW-1185">Reference proteome</keyword>
<dbReference type="Proteomes" id="UP000641646">
    <property type="component" value="Unassembled WGS sequence"/>
</dbReference>
<evidence type="ECO:0000256" key="1">
    <source>
        <dbReference type="SAM" id="MobiDB-lite"/>
    </source>
</evidence>
<gene>
    <name evidence="2" type="ORF">H6G03_13665</name>
</gene>
<feature type="compositionally biased region" description="Polar residues" evidence="1">
    <location>
        <begin position="1"/>
        <end position="30"/>
    </location>
</feature>
<accession>A0A926ZH12</accession>
<organism evidence="2 3">
    <name type="scientific">Aerosakkonema funiforme FACHB-1375</name>
    <dbReference type="NCBI Taxonomy" id="2949571"/>
    <lineage>
        <taxon>Bacteria</taxon>
        <taxon>Bacillati</taxon>
        <taxon>Cyanobacteriota</taxon>
        <taxon>Cyanophyceae</taxon>
        <taxon>Oscillatoriophycideae</taxon>
        <taxon>Aerosakkonematales</taxon>
        <taxon>Aerosakkonemataceae</taxon>
        <taxon>Aerosakkonema</taxon>
    </lineage>
</organism>
<evidence type="ECO:0000313" key="2">
    <source>
        <dbReference type="EMBL" id="MBD2182139.1"/>
    </source>
</evidence>
<dbReference type="EMBL" id="JACJPW010000031">
    <property type="protein sequence ID" value="MBD2182139.1"/>
    <property type="molecule type" value="Genomic_DNA"/>
</dbReference>